<accession>A0A699HUF0</accession>
<comment type="caution">
    <text evidence="2">The sequence shown here is derived from an EMBL/GenBank/DDBJ whole genome shotgun (WGS) entry which is preliminary data.</text>
</comment>
<feature type="compositionally biased region" description="Polar residues" evidence="1">
    <location>
        <begin position="163"/>
        <end position="181"/>
    </location>
</feature>
<organism evidence="2">
    <name type="scientific">Tanacetum cinerariifolium</name>
    <name type="common">Dalmatian daisy</name>
    <name type="synonym">Chrysanthemum cinerariifolium</name>
    <dbReference type="NCBI Taxonomy" id="118510"/>
    <lineage>
        <taxon>Eukaryota</taxon>
        <taxon>Viridiplantae</taxon>
        <taxon>Streptophyta</taxon>
        <taxon>Embryophyta</taxon>
        <taxon>Tracheophyta</taxon>
        <taxon>Spermatophyta</taxon>
        <taxon>Magnoliopsida</taxon>
        <taxon>eudicotyledons</taxon>
        <taxon>Gunneridae</taxon>
        <taxon>Pentapetalae</taxon>
        <taxon>asterids</taxon>
        <taxon>campanulids</taxon>
        <taxon>Asterales</taxon>
        <taxon>Asteraceae</taxon>
        <taxon>Asteroideae</taxon>
        <taxon>Anthemideae</taxon>
        <taxon>Anthemidinae</taxon>
        <taxon>Tanacetum</taxon>
    </lineage>
</organism>
<dbReference type="AlphaFoldDB" id="A0A699HUF0"/>
<name>A0A699HUF0_TANCI</name>
<reference evidence="2" key="1">
    <citation type="journal article" date="2019" name="Sci. Rep.">
        <title>Draft genome of Tanacetum cinerariifolium, the natural source of mosquito coil.</title>
        <authorList>
            <person name="Yamashiro T."/>
            <person name="Shiraishi A."/>
            <person name="Satake H."/>
            <person name="Nakayama K."/>
        </authorList>
    </citation>
    <scope>NUCLEOTIDE SEQUENCE</scope>
</reference>
<feature type="compositionally biased region" description="Basic and acidic residues" evidence="1">
    <location>
        <begin position="1"/>
        <end position="24"/>
    </location>
</feature>
<evidence type="ECO:0000256" key="1">
    <source>
        <dbReference type="SAM" id="MobiDB-lite"/>
    </source>
</evidence>
<feature type="region of interest" description="Disordered" evidence="1">
    <location>
        <begin position="1"/>
        <end position="95"/>
    </location>
</feature>
<protein>
    <submittedName>
        <fullName evidence="2">Uncharacterized protein</fullName>
    </submittedName>
</protein>
<dbReference type="EMBL" id="BKCJ010213996">
    <property type="protein sequence ID" value="GEY83252.1"/>
    <property type="molecule type" value="Genomic_DNA"/>
</dbReference>
<gene>
    <name evidence="2" type="ORF">Tci_455226</name>
</gene>
<feature type="region of interest" description="Disordered" evidence="1">
    <location>
        <begin position="115"/>
        <end position="190"/>
    </location>
</feature>
<evidence type="ECO:0000313" key="2">
    <source>
        <dbReference type="EMBL" id="GEY83252.1"/>
    </source>
</evidence>
<proteinExistence type="predicted"/>
<sequence length="190" mass="21875">MIQVKEMMRDKDLKNLKSKDEGSRSRSQSMNDQSHYKQAKTNTNDKTRQPPTRMLSVVQECQYKRSSLQQRMRLMRETSTLGEIRDDTDDEPKDQELEAYYLYLSSIQEVTPDAAENSKPIFDAEPLQKVQIDNDKNNVFSNDSEHLEQSKSVNDTYPDEQGDTNIPTNSLDMSNNGGQADQNEDDDLAR</sequence>